<gene>
    <name evidence="8" type="ORF">PHLGIDRAFT_514697</name>
</gene>
<accession>A0A0C3S9Y8</accession>
<name>A0A0C3S9Y8_PHLG1</name>
<feature type="region of interest" description="Disordered" evidence="6">
    <location>
        <begin position="364"/>
        <end position="390"/>
    </location>
</feature>
<dbReference type="GO" id="GO:0043015">
    <property type="term" value="F:gamma-tubulin binding"/>
    <property type="evidence" value="ECO:0007669"/>
    <property type="project" value="InterPro"/>
</dbReference>
<dbReference type="InterPro" id="IPR007259">
    <property type="entry name" value="GCP"/>
</dbReference>
<dbReference type="GO" id="GO:0007020">
    <property type="term" value="P:microtubule nucleation"/>
    <property type="evidence" value="ECO:0007669"/>
    <property type="project" value="InterPro"/>
</dbReference>
<organism evidence="8 9">
    <name type="scientific">Phlebiopsis gigantea (strain 11061_1 CR5-6)</name>
    <name type="common">White-rot fungus</name>
    <name type="synonym">Peniophora gigantea</name>
    <dbReference type="NCBI Taxonomy" id="745531"/>
    <lineage>
        <taxon>Eukaryota</taxon>
        <taxon>Fungi</taxon>
        <taxon>Dikarya</taxon>
        <taxon>Basidiomycota</taxon>
        <taxon>Agaricomycotina</taxon>
        <taxon>Agaricomycetes</taxon>
        <taxon>Polyporales</taxon>
        <taxon>Phanerochaetaceae</taxon>
        <taxon>Phlebiopsis</taxon>
    </lineage>
</organism>
<dbReference type="PANTHER" id="PTHR19302">
    <property type="entry name" value="GAMMA TUBULIN COMPLEX PROTEIN"/>
    <property type="match status" value="1"/>
</dbReference>
<evidence type="ECO:0000313" key="9">
    <source>
        <dbReference type="Proteomes" id="UP000053257"/>
    </source>
</evidence>
<evidence type="ECO:0000313" key="8">
    <source>
        <dbReference type="EMBL" id="KIP06600.1"/>
    </source>
</evidence>
<evidence type="ECO:0000256" key="1">
    <source>
        <dbReference type="ARBA" id="ARBA00010337"/>
    </source>
</evidence>
<dbReference type="Proteomes" id="UP000053257">
    <property type="component" value="Unassembled WGS sequence"/>
</dbReference>
<keyword evidence="2 5" id="KW-0963">Cytoplasm</keyword>
<dbReference type="InterPro" id="IPR042241">
    <property type="entry name" value="GCP_C_sf"/>
</dbReference>
<evidence type="ECO:0000256" key="6">
    <source>
        <dbReference type="SAM" id="MobiDB-lite"/>
    </source>
</evidence>
<dbReference type="Gene3D" id="1.20.120.1900">
    <property type="entry name" value="Gamma-tubulin complex, C-terminal domain"/>
    <property type="match status" value="1"/>
</dbReference>
<evidence type="ECO:0000256" key="5">
    <source>
        <dbReference type="RuleBase" id="RU363050"/>
    </source>
</evidence>
<dbReference type="EMBL" id="KN840514">
    <property type="protein sequence ID" value="KIP06600.1"/>
    <property type="molecule type" value="Genomic_DNA"/>
</dbReference>
<dbReference type="GO" id="GO:0005874">
    <property type="term" value="C:microtubule"/>
    <property type="evidence" value="ECO:0007669"/>
    <property type="project" value="UniProtKB-KW"/>
</dbReference>
<dbReference type="InterPro" id="IPR040457">
    <property type="entry name" value="GCP_C"/>
</dbReference>
<protein>
    <recommendedName>
        <fullName evidence="5">Spindle pole body component</fullName>
    </recommendedName>
</protein>
<evidence type="ECO:0000256" key="4">
    <source>
        <dbReference type="ARBA" id="ARBA00023212"/>
    </source>
</evidence>
<comment type="similarity">
    <text evidence="1 5">Belongs to the TUBGCP family.</text>
</comment>
<evidence type="ECO:0000256" key="3">
    <source>
        <dbReference type="ARBA" id="ARBA00022701"/>
    </source>
</evidence>
<keyword evidence="9" id="KW-1185">Reference proteome</keyword>
<dbReference type="AlphaFoldDB" id="A0A0C3S9Y8"/>
<dbReference type="GO" id="GO:0031122">
    <property type="term" value="P:cytoplasmic microtubule organization"/>
    <property type="evidence" value="ECO:0007669"/>
    <property type="project" value="TreeGrafter"/>
</dbReference>
<sequence length="965" mass="107807">MDVLEQLKSTDLGLSPLPELCSSFRITKLAEKPQNPIMDSLQFVNLRNAKALPEINIEALRPFQSTQHDIIPDLPEKSLWKAALECRHTVTDTTRSWDVLVKRPIPTASAFISERSSYTLAAARHIVLATFQSENTRVINVLPSELYDYIQLTLSGLSSPLHVWDTKSQTFLIRGLASHEMGKFVISGLDDEETDSLVQRFVTIGTQLRRLEMLILELQDITAYNRKHLHAFGYSLTSVLSSIRAGLSEIVSSRPRPTSQDDIQAVSSLWSSCSEVAEQIRDVAAMCGRDMSVQPNQYPALSQTASELLTRIYKHFQLHIDNSSPHAITAISAFILSLTSEDYLEHVCEAVGYIPRRLATTKPSLQDRQSTGLFDDDLQQPEDATNEEADVEDTYPCFFDPQLSKGVARARESLKLLHTARPDHPLLAHSEKRPRIRWFWSNEDVEAAWLGTTAPNSEFSPEPSPIVSKLEAAGDEVALRVLQIFDLEPGAHLQSNSPSSSSRSPNPFLRFQDGFPSRLPPLAPTLETLRDLVLAPLEAHVDSLSAALLDTFLSRSSGYLDFRRHLSLLRSYLLLTSHSFKARLQAALFSDAPEPISTDSSARTMAVRARKSLSRRRTPEPTADFWSVGLAPALTVGSSWPPGGSDLSFYLRTVIIDSLDSDYCLQVAHSDASEVERKDQLLEEAEWRLGFAIRDLPVGARARWLNPRSMEAMDFLYMNYQPPHPLDVLIPQSTLSKYHRVFAFNLRLMRVENVTKALFRMTRQGSASAPLFETLTASRQLFLYFRFIASSFVSALSSYVYDIAIGDKFDSFLNSLASPLEREPGNTLPVFSDVFALAEYHSNVMDDVLSACLLRSNQKAVGDLLRGALEIILEFGILMSDLRSGRMREYEAAAPLEGLFFAYRCKMGRLHKALKELIDKSASLTESTSENPDIHAMSGSLPAVAASLHDLLTRLSIPESWQSSR</sequence>
<reference evidence="8 9" key="1">
    <citation type="journal article" date="2014" name="PLoS Genet.">
        <title>Analysis of the Phlebiopsis gigantea genome, transcriptome and secretome provides insight into its pioneer colonization strategies of wood.</title>
        <authorList>
            <person name="Hori C."/>
            <person name="Ishida T."/>
            <person name="Igarashi K."/>
            <person name="Samejima M."/>
            <person name="Suzuki H."/>
            <person name="Master E."/>
            <person name="Ferreira P."/>
            <person name="Ruiz-Duenas F.J."/>
            <person name="Held B."/>
            <person name="Canessa P."/>
            <person name="Larrondo L.F."/>
            <person name="Schmoll M."/>
            <person name="Druzhinina I.S."/>
            <person name="Kubicek C.P."/>
            <person name="Gaskell J.A."/>
            <person name="Kersten P."/>
            <person name="St John F."/>
            <person name="Glasner J."/>
            <person name="Sabat G."/>
            <person name="Splinter BonDurant S."/>
            <person name="Syed K."/>
            <person name="Yadav J."/>
            <person name="Mgbeahuruike A.C."/>
            <person name="Kovalchuk A."/>
            <person name="Asiegbu F.O."/>
            <person name="Lackner G."/>
            <person name="Hoffmeister D."/>
            <person name="Rencoret J."/>
            <person name="Gutierrez A."/>
            <person name="Sun H."/>
            <person name="Lindquist E."/>
            <person name="Barry K."/>
            <person name="Riley R."/>
            <person name="Grigoriev I.V."/>
            <person name="Henrissat B."/>
            <person name="Kues U."/>
            <person name="Berka R.M."/>
            <person name="Martinez A.T."/>
            <person name="Covert S.F."/>
            <person name="Blanchette R.A."/>
            <person name="Cullen D."/>
        </authorList>
    </citation>
    <scope>NUCLEOTIDE SEQUENCE [LARGE SCALE GENOMIC DNA]</scope>
    <source>
        <strain evidence="8 9">11061_1 CR5-6</strain>
    </source>
</reference>
<keyword evidence="4 5" id="KW-0206">Cytoskeleton</keyword>
<comment type="subcellular location">
    <subcellularLocation>
        <location evidence="5">Cytoplasm</location>
        <location evidence="5">Cytoskeleton</location>
        <location evidence="5">Microtubule organizing center</location>
    </subcellularLocation>
</comment>
<feature type="compositionally biased region" description="Acidic residues" evidence="6">
    <location>
        <begin position="374"/>
        <end position="390"/>
    </location>
</feature>
<feature type="domain" description="Gamma tubulin complex component C-terminal" evidence="7">
    <location>
        <begin position="563"/>
        <end position="956"/>
    </location>
</feature>
<proteinExistence type="inferred from homology"/>
<dbReference type="GO" id="GO:0000922">
    <property type="term" value="C:spindle pole"/>
    <property type="evidence" value="ECO:0007669"/>
    <property type="project" value="InterPro"/>
</dbReference>
<dbReference type="OrthoDB" id="775571at2759"/>
<dbReference type="HOGENOM" id="CLU_011863_1_0_1"/>
<dbReference type="PANTHER" id="PTHR19302:SF70">
    <property type="entry name" value="GAMMA-TUBULIN COMPLEX COMPONENT 6"/>
    <property type="match status" value="1"/>
</dbReference>
<evidence type="ECO:0000259" key="7">
    <source>
        <dbReference type="Pfam" id="PF04130"/>
    </source>
</evidence>
<dbReference type="GO" id="GO:0005816">
    <property type="term" value="C:spindle pole body"/>
    <property type="evidence" value="ECO:0007669"/>
    <property type="project" value="UniProtKB-ARBA"/>
</dbReference>
<dbReference type="GO" id="GO:0051011">
    <property type="term" value="F:microtubule minus-end binding"/>
    <property type="evidence" value="ECO:0007669"/>
    <property type="project" value="TreeGrafter"/>
</dbReference>
<dbReference type="GO" id="GO:0000278">
    <property type="term" value="P:mitotic cell cycle"/>
    <property type="evidence" value="ECO:0007669"/>
    <property type="project" value="TreeGrafter"/>
</dbReference>
<keyword evidence="3 5" id="KW-0493">Microtubule</keyword>
<dbReference type="GO" id="GO:0000930">
    <property type="term" value="C:gamma-tubulin complex"/>
    <property type="evidence" value="ECO:0007669"/>
    <property type="project" value="UniProtKB-ARBA"/>
</dbReference>
<dbReference type="Pfam" id="PF04130">
    <property type="entry name" value="GCP_C_terminal"/>
    <property type="match status" value="1"/>
</dbReference>
<dbReference type="GO" id="GO:0051321">
    <property type="term" value="P:meiotic cell cycle"/>
    <property type="evidence" value="ECO:0007669"/>
    <property type="project" value="TreeGrafter"/>
</dbReference>
<dbReference type="GO" id="GO:0051225">
    <property type="term" value="P:spindle assembly"/>
    <property type="evidence" value="ECO:0007669"/>
    <property type="project" value="TreeGrafter"/>
</dbReference>
<evidence type="ECO:0000256" key="2">
    <source>
        <dbReference type="ARBA" id="ARBA00022490"/>
    </source>
</evidence>
<dbReference type="STRING" id="745531.A0A0C3S9Y8"/>